<gene>
    <name evidence="1" type="ORF">E6B08_20345</name>
</gene>
<dbReference type="RefSeq" id="WP_136915671.1">
    <property type="nucleotide sequence ID" value="NZ_CP039371.1"/>
</dbReference>
<evidence type="ECO:0000313" key="2">
    <source>
        <dbReference type="Proteomes" id="UP000298551"/>
    </source>
</evidence>
<proteinExistence type="predicted"/>
<dbReference type="Proteomes" id="UP000298551">
    <property type="component" value="Chromosome"/>
</dbReference>
<evidence type="ECO:0000313" key="1">
    <source>
        <dbReference type="EMBL" id="QCI13555.1"/>
    </source>
</evidence>
<dbReference type="EMBL" id="CP039371">
    <property type="protein sequence ID" value="QCI13555.1"/>
    <property type="molecule type" value="Genomic_DNA"/>
</dbReference>
<protein>
    <submittedName>
        <fullName evidence="1">Uncharacterized protein</fullName>
    </submittedName>
</protein>
<accession>A0A4D6XL27</accession>
<dbReference type="OrthoDB" id="7017544at2"/>
<dbReference type="AlphaFoldDB" id="A0A4D6XL27"/>
<reference evidence="2" key="1">
    <citation type="submission" date="2019-04" db="EMBL/GenBank/DDBJ databases">
        <title>Genome sequence of Pseudomonas putida 1290, an auxin catabolizing strain.</title>
        <authorList>
            <person name="Laird T.S."/>
            <person name="Leveau J.H.J."/>
        </authorList>
    </citation>
    <scope>NUCLEOTIDE SEQUENCE [LARGE SCALE GENOMIC DNA]</scope>
    <source>
        <strain evidence="2">1290</strain>
    </source>
</reference>
<name>A0A4D6XL27_PSEPU</name>
<sequence length="141" mass="16297">MSNTLQIKLTSKQRAEVQQMLFTVTSQDWWDDGFKIEAISELQGDEPTYWLRLSGQSEPRQRSYELEDENEDEGLIFVEFGLYGKNVLLIEAGTFEVKDIDFIMQSLEGSFDFPWGYGDQEAQVSCDSFKIRPNPKPAREP</sequence>
<organism evidence="1 2">
    <name type="scientific">Pseudomonas putida</name>
    <name type="common">Arthrobacter siderocapsulatus</name>
    <dbReference type="NCBI Taxonomy" id="303"/>
    <lineage>
        <taxon>Bacteria</taxon>
        <taxon>Pseudomonadati</taxon>
        <taxon>Pseudomonadota</taxon>
        <taxon>Gammaproteobacteria</taxon>
        <taxon>Pseudomonadales</taxon>
        <taxon>Pseudomonadaceae</taxon>
        <taxon>Pseudomonas</taxon>
    </lineage>
</organism>